<dbReference type="EMBL" id="CP007122">
    <property type="protein sequence ID" value="AHJ33702.1"/>
    <property type="molecule type" value="Genomic_DNA"/>
</dbReference>
<dbReference type="AlphaFoldDB" id="A0A806LHL9"/>
<gene>
    <name evidence="1" type="ORF">AF91_11215</name>
</gene>
<reference evidence="1 2" key="1">
    <citation type="journal article" date="2014" name="Genome Announc.">
        <title>Whole Genome Sequence of the Probiotic Strain Lactobacillus paracasei N1115, Isolated from Traditional Chinese Fermented Milk.</title>
        <authorList>
            <person name="Wang S."/>
            <person name="Zhu H."/>
            <person name="He F."/>
            <person name="Luo Y."/>
            <person name="Kang Z."/>
            <person name="Lu C."/>
            <person name="Feng L."/>
            <person name="Lu X."/>
            <person name="Xue Y."/>
            <person name="Wang H."/>
        </authorList>
    </citation>
    <scope>NUCLEOTIDE SEQUENCE [LARGE SCALE GENOMIC DNA]</scope>
    <source>
        <strain evidence="1 2">N1115</strain>
    </source>
</reference>
<dbReference type="RefSeq" id="WP_003582323.1">
    <property type="nucleotide sequence ID" value="NZ_CP007122.1"/>
</dbReference>
<evidence type="ECO:0000313" key="2">
    <source>
        <dbReference type="Proteomes" id="UP000019441"/>
    </source>
</evidence>
<organism evidence="1 2">
    <name type="scientific">Lacticaseibacillus paracasei N1115</name>
    <dbReference type="NCBI Taxonomy" id="1446494"/>
    <lineage>
        <taxon>Bacteria</taxon>
        <taxon>Bacillati</taxon>
        <taxon>Bacillota</taxon>
        <taxon>Bacilli</taxon>
        <taxon>Lactobacillales</taxon>
        <taxon>Lactobacillaceae</taxon>
        <taxon>Lacticaseibacillus</taxon>
    </lineage>
</organism>
<evidence type="ECO:0000313" key="1">
    <source>
        <dbReference type="EMBL" id="AHJ33702.1"/>
    </source>
</evidence>
<accession>A0A806LHL9</accession>
<dbReference type="Proteomes" id="UP000019441">
    <property type="component" value="Chromosome"/>
</dbReference>
<protein>
    <submittedName>
        <fullName evidence="1">Uncharacterized protein</fullName>
    </submittedName>
</protein>
<dbReference type="KEGG" id="lpq:AF91_11215"/>
<name>A0A806LHL9_LACPA</name>
<proteinExistence type="predicted"/>
<sequence>MNEKDPKPLQDYTRIIVETDEKHPKTIAIVTADDFELADGFRVRMTPNYKN</sequence>